<proteinExistence type="predicted"/>
<accession>A0AAD9XKN5</accession>
<keyword evidence="1" id="KW-0472">Membrane</keyword>
<comment type="caution">
    <text evidence="2">The sequence shown here is derived from an EMBL/GenBank/DDBJ whole genome shotgun (WGS) entry which is preliminary data.</text>
</comment>
<organism evidence="2 3">
    <name type="scientific">Dipteronia dyeriana</name>
    <dbReference type="NCBI Taxonomy" id="168575"/>
    <lineage>
        <taxon>Eukaryota</taxon>
        <taxon>Viridiplantae</taxon>
        <taxon>Streptophyta</taxon>
        <taxon>Embryophyta</taxon>
        <taxon>Tracheophyta</taxon>
        <taxon>Spermatophyta</taxon>
        <taxon>Magnoliopsida</taxon>
        <taxon>eudicotyledons</taxon>
        <taxon>Gunneridae</taxon>
        <taxon>Pentapetalae</taxon>
        <taxon>rosids</taxon>
        <taxon>malvids</taxon>
        <taxon>Sapindales</taxon>
        <taxon>Sapindaceae</taxon>
        <taxon>Hippocastanoideae</taxon>
        <taxon>Acereae</taxon>
        <taxon>Dipteronia</taxon>
    </lineage>
</organism>
<keyword evidence="3" id="KW-1185">Reference proteome</keyword>
<feature type="transmembrane region" description="Helical" evidence="1">
    <location>
        <begin position="20"/>
        <end position="42"/>
    </location>
</feature>
<protein>
    <submittedName>
        <fullName evidence="2">Uncharacterized protein</fullName>
    </submittedName>
</protein>
<dbReference type="EMBL" id="JANJYI010000002">
    <property type="protein sequence ID" value="KAK2661264.1"/>
    <property type="molecule type" value="Genomic_DNA"/>
</dbReference>
<keyword evidence="1" id="KW-1133">Transmembrane helix</keyword>
<gene>
    <name evidence="2" type="ORF">Ddye_007797</name>
</gene>
<dbReference type="Proteomes" id="UP001280121">
    <property type="component" value="Unassembled WGS sequence"/>
</dbReference>
<sequence length="104" mass="11833">MFHHLNTSDSSSKHANKFTSIKHVTLFGLLCFLSLVVCFFSFCSRFCGLVLVVLLLSLYLLLLAVWPFPQRVCLQFISTVQKIKVSSFKHTSNSSIKHTPVHFN</sequence>
<name>A0AAD9XKN5_9ROSI</name>
<evidence type="ECO:0000313" key="2">
    <source>
        <dbReference type="EMBL" id="KAK2661264.1"/>
    </source>
</evidence>
<dbReference type="AlphaFoldDB" id="A0AAD9XKN5"/>
<feature type="transmembrane region" description="Helical" evidence="1">
    <location>
        <begin position="49"/>
        <end position="68"/>
    </location>
</feature>
<evidence type="ECO:0000313" key="3">
    <source>
        <dbReference type="Proteomes" id="UP001280121"/>
    </source>
</evidence>
<reference evidence="2" key="1">
    <citation type="journal article" date="2023" name="Plant J.">
        <title>Genome sequences and population genomics provide insights into the demographic history, inbreeding, and mutation load of two 'living fossil' tree species of Dipteronia.</title>
        <authorList>
            <person name="Feng Y."/>
            <person name="Comes H.P."/>
            <person name="Chen J."/>
            <person name="Zhu S."/>
            <person name="Lu R."/>
            <person name="Zhang X."/>
            <person name="Li P."/>
            <person name="Qiu J."/>
            <person name="Olsen K.M."/>
            <person name="Qiu Y."/>
        </authorList>
    </citation>
    <scope>NUCLEOTIDE SEQUENCE</scope>
    <source>
        <strain evidence="2">KIB01</strain>
    </source>
</reference>
<evidence type="ECO:0000256" key="1">
    <source>
        <dbReference type="SAM" id="Phobius"/>
    </source>
</evidence>
<keyword evidence="1" id="KW-0812">Transmembrane</keyword>